<dbReference type="Proteomes" id="UP000018895">
    <property type="component" value="Unassembled WGS sequence"/>
</dbReference>
<dbReference type="Gene3D" id="3.40.50.360">
    <property type="match status" value="1"/>
</dbReference>
<dbReference type="GO" id="GO:0009055">
    <property type="term" value="F:electron transfer activity"/>
    <property type="evidence" value="ECO:0007669"/>
    <property type="project" value="TreeGrafter"/>
</dbReference>
<comment type="caution">
    <text evidence="3">The sequence shown here is derived from an EMBL/GenBank/DDBJ whole genome shotgun (WGS) entry which is preliminary data.</text>
</comment>
<dbReference type="EMBL" id="BAUU01000033">
    <property type="protein sequence ID" value="GAE32314.1"/>
    <property type="molecule type" value="Genomic_DNA"/>
</dbReference>
<dbReference type="AlphaFoldDB" id="W4QLT9"/>
<evidence type="ECO:0000259" key="2">
    <source>
        <dbReference type="Pfam" id="PF02525"/>
    </source>
</evidence>
<dbReference type="InterPro" id="IPR029039">
    <property type="entry name" value="Flavoprotein-like_sf"/>
</dbReference>
<dbReference type="PANTHER" id="PTHR47307">
    <property type="entry name" value="GLUTATHIONE-REGULATED POTASSIUM-EFFLUX SYSTEM ANCILLARY PROTEIN KEFG"/>
    <property type="match status" value="1"/>
</dbReference>
<protein>
    <submittedName>
        <fullName evidence="3">NAD(P)H oxidoreductase YRKL</fullName>
    </submittedName>
</protein>
<dbReference type="SUPFAM" id="SSF52218">
    <property type="entry name" value="Flavoproteins"/>
    <property type="match status" value="1"/>
</dbReference>
<gene>
    <name evidence="3" type="ORF">JCM9152_3842</name>
</gene>
<dbReference type="GO" id="GO:0003955">
    <property type="term" value="F:NAD(P)H dehydrogenase (quinone) activity"/>
    <property type="evidence" value="ECO:0007669"/>
    <property type="project" value="TreeGrafter"/>
</dbReference>
<feature type="domain" description="Flavodoxin-like fold" evidence="2">
    <location>
        <begin position="1"/>
        <end position="168"/>
    </location>
</feature>
<evidence type="ECO:0000256" key="1">
    <source>
        <dbReference type="ARBA" id="ARBA00023002"/>
    </source>
</evidence>
<dbReference type="InterPro" id="IPR003680">
    <property type="entry name" value="Flavodoxin_fold"/>
</dbReference>
<dbReference type="OrthoDB" id="9798454at2"/>
<organism evidence="3 4">
    <name type="scientific">Halalkalibacter hemicellulosilyticusJCM 9152</name>
    <dbReference type="NCBI Taxonomy" id="1236971"/>
    <lineage>
        <taxon>Bacteria</taxon>
        <taxon>Bacillati</taxon>
        <taxon>Bacillota</taxon>
        <taxon>Bacilli</taxon>
        <taxon>Bacillales</taxon>
        <taxon>Bacillaceae</taxon>
        <taxon>Halalkalibacter</taxon>
    </lineage>
</organism>
<dbReference type="GO" id="GO:0010181">
    <property type="term" value="F:FMN binding"/>
    <property type="evidence" value="ECO:0007669"/>
    <property type="project" value="TreeGrafter"/>
</dbReference>
<dbReference type="PANTHER" id="PTHR47307:SF1">
    <property type="entry name" value="GLUTATHIONE-REGULATED POTASSIUM-EFFLUX SYSTEM ANCILLARY PROTEIN KEFG"/>
    <property type="match status" value="1"/>
</dbReference>
<reference evidence="3" key="1">
    <citation type="journal article" date="2014" name="Genome Announc.">
        <title>Draft Genome Sequences of Three Alkaliphilic Bacillus Strains, Bacillus wakoensis JCM 9140T, Bacillus akibai JCM 9157T, and Bacillus hemicellulosilyticus JCM 9152T.</title>
        <authorList>
            <person name="Yuki M."/>
            <person name="Oshima K."/>
            <person name="Suda W."/>
            <person name="Oshida Y."/>
            <person name="Kitamura K."/>
            <person name="Iida T."/>
            <person name="Hattori M."/>
            <person name="Ohkuma M."/>
        </authorList>
    </citation>
    <scope>NUCLEOTIDE SEQUENCE [LARGE SCALE GENOMIC DNA]</scope>
    <source>
        <strain evidence="3">JCM 9152</strain>
    </source>
</reference>
<keyword evidence="1" id="KW-0560">Oxidoreductase</keyword>
<dbReference type="InterPro" id="IPR046980">
    <property type="entry name" value="KefG/KefF"/>
</dbReference>
<accession>W4QLT9</accession>
<evidence type="ECO:0000313" key="4">
    <source>
        <dbReference type="Proteomes" id="UP000018895"/>
    </source>
</evidence>
<dbReference type="Pfam" id="PF02525">
    <property type="entry name" value="Flavodoxin_2"/>
    <property type="match status" value="1"/>
</dbReference>
<proteinExistence type="predicted"/>
<dbReference type="RefSeq" id="WP_035346622.1">
    <property type="nucleotide sequence ID" value="NZ_BAUU01000033.1"/>
</dbReference>
<evidence type="ECO:0000313" key="3">
    <source>
        <dbReference type="EMBL" id="GAE32314.1"/>
    </source>
</evidence>
<keyword evidence="4" id="KW-1185">Reference proteome</keyword>
<sequence length="174" mass="20291">MKTLIVIAHPDIDSSIVNKYWIEELKKAPEEFTIHELYKVYPTEPFDIKHEQELIDSHDHLVLQFPVYWFSSPPLLKKWLDEVFLEGWAHGPNGGDKLKNKKIALAVSAGSTADDYSIDGRYGHTLEQMLIPFETTFLYCKADYRSIHAFYGEDPSNKELEHNMKNYLTFLRNL</sequence>
<name>W4QLT9_9BACI</name>
<dbReference type="STRING" id="1236971.JCM9152_3842"/>